<dbReference type="Proteomes" id="UP000252147">
    <property type="component" value="Unassembled WGS sequence"/>
</dbReference>
<dbReference type="PRINTS" id="PR01576">
    <property type="entry name" value="PDEFORMYLASE"/>
</dbReference>
<dbReference type="PIRSF" id="PIRSF004749">
    <property type="entry name" value="Pep_def"/>
    <property type="match status" value="1"/>
</dbReference>
<dbReference type="PANTHER" id="PTHR10458:SF22">
    <property type="entry name" value="PEPTIDE DEFORMYLASE"/>
    <property type="match status" value="1"/>
</dbReference>
<dbReference type="NCBIfam" id="NF001159">
    <property type="entry name" value="PRK00150.1-3"/>
    <property type="match status" value="1"/>
</dbReference>
<dbReference type="GO" id="GO:0046872">
    <property type="term" value="F:metal ion binding"/>
    <property type="evidence" value="ECO:0007669"/>
    <property type="project" value="UniProtKB-KW"/>
</dbReference>
<organism evidence="3 4">
    <name type="scientific">SAR86 cluster bacterium</name>
    <dbReference type="NCBI Taxonomy" id="2030880"/>
    <lineage>
        <taxon>Bacteria</taxon>
        <taxon>Pseudomonadati</taxon>
        <taxon>Pseudomonadota</taxon>
        <taxon>Gammaproteobacteria</taxon>
        <taxon>SAR86 cluster</taxon>
    </lineage>
</organism>
<dbReference type="GO" id="GO:0042586">
    <property type="term" value="F:peptide deformylase activity"/>
    <property type="evidence" value="ECO:0007669"/>
    <property type="project" value="UniProtKB-UniRule"/>
</dbReference>
<evidence type="ECO:0000256" key="2">
    <source>
        <dbReference type="HAMAP-Rule" id="MF_00163"/>
    </source>
</evidence>
<keyword evidence="2" id="KW-0648">Protein biosynthesis</keyword>
<dbReference type="AlphaFoldDB" id="A0A368BQU7"/>
<accession>A0A368BQU7</accession>
<keyword evidence="2 3" id="KW-0378">Hydrolase</keyword>
<sequence>MNKLNILTFPDPRLRKKATPIDIFDIELKKMAEAMLYTMYKSNGIGLAATQVDFHKRLIVIDVSEEQNEPLFLVNPEFTVLDETIEQYKEGCLSIPTFYEEIYRPKKIELRFQTLEGKHESVIAEGILSVCVQHEIDHLEGKLMVDYLSPLKRDRIKNKLVKKKDATN</sequence>
<dbReference type="EC" id="3.5.1.88" evidence="2"/>
<feature type="binding site" evidence="2">
    <location>
        <position position="138"/>
    </location>
    <ligand>
        <name>Fe cation</name>
        <dbReference type="ChEBI" id="CHEBI:24875"/>
    </ligand>
</feature>
<evidence type="ECO:0000256" key="1">
    <source>
        <dbReference type="ARBA" id="ARBA00010759"/>
    </source>
</evidence>
<keyword evidence="2" id="KW-0408">Iron</keyword>
<evidence type="ECO:0000313" key="3">
    <source>
        <dbReference type="EMBL" id="RCL39247.1"/>
    </source>
</evidence>
<dbReference type="InterPro" id="IPR036821">
    <property type="entry name" value="Peptide_deformylase_sf"/>
</dbReference>
<comment type="cofactor">
    <cofactor evidence="2">
        <name>Fe(2+)</name>
        <dbReference type="ChEBI" id="CHEBI:29033"/>
    </cofactor>
    <text evidence="2">Binds 1 Fe(2+) ion.</text>
</comment>
<comment type="similarity">
    <text evidence="1 2">Belongs to the polypeptide deformylase family.</text>
</comment>
<feature type="active site" evidence="2">
    <location>
        <position position="135"/>
    </location>
</feature>
<dbReference type="GO" id="GO:0006412">
    <property type="term" value="P:translation"/>
    <property type="evidence" value="ECO:0007669"/>
    <property type="project" value="UniProtKB-UniRule"/>
</dbReference>
<keyword evidence="2" id="KW-0479">Metal-binding</keyword>
<dbReference type="EMBL" id="QOPD01000001">
    <property type="protein sequence ID" value="RCL39247.1"/>
    <property type="molecule type" value="Genomic_DNA"/>
</dbReference>
<comment type="function">
    <text evidence="2">Removes the formyl group from the N-terminal Met of newly synthesized proteins. Requires at least a dipeptide for an efficient rate of reaction. N-terminal L-methionine is a prerequisite for activity but the enzyme has broad specificity at other positions.</text>
</comment>
<comment type="catalytic activity">
    <reaction evidence="2">
        <text>N-terminal N-formyl-L-methionyl-[peptide] + H2O = N-terminal L-methionyl-[peptide] + formate</text>
        <dbReference type="Rhea" id="RHEA:24420"/>
        <dbReference type="Rhea" id="RHEA-COMP:10639"/>
        <dbReference type="Rhea" id="RHEA-COMP:10640"/>
        <dbReference type="ChEBI" id="CHEBI:15377"/>
        <dbReference type="ChEBI" id="CHEBI:15740"/>
        <dbReference type="ChEBI" id="CHEBI:49298"/>
        <dbReference type="ChEBI" id="CHEBI:64731"/>
        <dbReference type="EC" id="3.5.1.88"/>
    </reaction>
</comment>
<dbReference type="Gene3D" id="3.90.45.10">
    <property type="entry name" value="Peptide deformylase"/>
    <property type="match status" value="1"/>
</dbReference>
<dbReference type="CDD" id="cd00487">
    <property type="entry name" value="Pep_deformylase"/>
    <property type="match status" value="1"/>
</dbReference>
<dbReference type="PANTHER" id="PTHR10458">
    <property type="entry name" value="PEPTIDE DEFORMYLASE"/>
    <property type="match status" value="1"/>
</dbReference>
<dbReference type="Pfam" id="PF01327">
    <property type="entry name" value="Pep_deformylase"/>
    <property type="match status" value="1"/>
</dbReference>
<dbReference type="InterPro" id="IPR023635">
    <property type="entry name" value="Peptide_deformylase"/>
</dbReference>
<feature type="binding site" evidence="2">
    <location>
        <position position="134"/>
    </location>
    <ligand>
        <name>Fe cation</name>
        <dbReference type="ChEBI" id="CHEBI:24875"/>
    </ligand>
</feature>
<feature type="binding site" evidence="2">
    <location>
        <position position="92"/>
    </location>
    <ligand>
        <name>Fe cation</name>
        <dbReference type="ChEBI" id="CHEBI:24875"/>
    </ligand>
</feature>
<gene>
    <name evidence="2 3" type="primary">def</name>
    <name evidence="3" type="ORF">DBW97_00540</name>
</gene>
<protein>
    <recommendedName>
        <fullName evidence="2">Peptide deformylase</fullName>
        <shortName evidence="2">PDF</shortName>
        <ecNumber evidence="2">3.5.1.88</ecNumber>
    </recommendedName>
    <alternativeName>
        <fullName evidence="2">Polypeptide deformylase</fullName>
    </alternativeName>
</protein>
<name>A0A368BQU7_9GAMM</name>
<reference evidence="3 4" key="1">
    <citation type="journal article" date="2018" name="Microbiome">
        <title>Fine metagenomic profile of the Mediterranean stratified and mixed water columns revealed by assembly and recruitment.</title>
        <authorList>
            <person name="Haro-Moreno J.M."/>
            <person name="Lopez-Perez M."/>
            <person name="De La Torre J.R."/>
            <person name="Picazo A."/>
            <person name="Camacho A."/>
            <person name="Rodriguez-Valera F."/>
        </authorList>
    </citation>
    <scope>NUCLEOTIDE SEQUENCE [LARGE SCALE GENOMIC DNA]</scope>
    <source>
        <strain evidence="3">MED-G83</strain>
    </source>
</reference>
<evidence type="ECO:0000313" key="4">
    <source>
        <dbReference type="Proteomes" id="UP000252147"/>
    </source>
</evidence>
<dbReference type="NCBIfam" id="TIGR00079">
    <property type="entry name" value="pept_deformyl"/>
    <property type="match status" value="1"/>
</dbReference>
<proteinExistence type="inferred from homology"/>
<comment type="caution">
    <text evidence="3">The sequence shown here is derived from an EMBL/GenBank/DDBJ whole genome shotgun (WGS) entry which is preliminary data.</text>
</comment>
<dbReference type="HAMAP" id="MF_00163">
    <property type="entry name" value="Pep_deformylase"/>
    <property type="match status" value="1"/>
</dbReference>
<dbReference type="SUPFAM" id="SSF56420">
    <property type="entry name" value="Peptide deformylase"/>
    <property type="match status" value="1"/>
</dbReference>